<name>A0A401H3L7_9APHY</name>
<dbReference type="Proteomes" id="UP000287166">
    <property type="component" value="Unassembled WGS sequence"/>
</dbReference>
<dbReference type="EMBL" id="BFAD01000015">
    <property type="protein sequence ID" value="GBE89002.1"/>
    <property type="molecule type" value="Genomic_DNA"/>
</dbReference>
<dbReference type="AlphaFoldDB" id="A0A401H3L7"/>
<sequence length="316" mass="34992">MQADECILFFAILAPPTFSPASASQPPEPAIHLIKMSNLLPMPLTDQIAGVLELMFRRKLHLATHAAHSAPSIEVPPSMPSALLLECNGIADALVKAIRNSVRLQWDIDRYCDSLSIQPTGQNEVLEAELERKWPPPFGESEIRIDQPATLVDMHGRILAWILPRVLIPDRQMKMVQATRALHPAIAASKPSSTTASWRHNPLYFLPPEECAQFPAGSLCLSPGWFQQVREHMESGRLETSASLKLEGGRSWLHDIHDSSALLGAILAVVHPTLYAAGRQCLGLIQQDPELREMALNWSSPFNALQVIANRETPFH</sequence>
<reference evidence="1 2" key="1">
    <citation type="journal article" date="2018" name="Sci. Rep.">
        <title>Genome sequence of the cauliflower mushroom Sparassis crispa (Hanabiratake) and its association with beneficial usage.</title>
        <authorList>
            <person name="Kiyama R."/>
            <person name="Furutani Y."/>
            <person name="Kawaguchi K."/>
            <person name="Nakanishi T."/>
        </authorList>
    </citation>
    <scope>NUCLEOTIDE SEQUENCE [LARGE SCALE GENOMIC DNA]</scope>
</reference>
<comment type="caution">
    <text evidence="1">The sequence shown here is derived from an EMBL/GenBank/DDBJ whole genome shotgun (WGS) entry which is preliminary data.</text>
</comment>
<dbReference type="InParanoid" id="A0A401H3L7"/>
<dbReference type="GeneID" id="38785919"/>
<organism evidence="1 2">
    <name type="scientific">Sparassis crispa</name>
    <dbReference type="NCBI Taxonomy" id="139825"/>
    <lineage>
        <taxon>Eukaryota</taxon>
        <taxon>Fungi</taxon>
        <taxon>Dikarya</taxon>
        <taxon>Basidiomycota</taxon>
        <taxon>Agaricomycotina</taxon>
        <taxon>Agaricomycetes</taxon>
        <taxon>Polyporales</taxon>
        <taxon>Sparassidaceae</taxon>
        <taxon>Sparassis</taxon>
    </lineage>
</organism>
<accession>A0A401H3L7</accession>
<protein>
    <submittedName>
        <fullName evidence="1">Uncharacterized protein</fullName>
    </submittedName>
</protein>
<proteinExistence type="predicted"/>
<gene>
    <name evidence="1" type="ORF">SCP_1500040</name>
</gene>
<keyword evidence="2" id="KW-1185">Reference proteome</keyword>
<dbReference type="RefSeq" id="XP_027619915.1">
    <property type="nucleotide sequence ID" value="XM_027764114.1"/>
</dbReference>
<evidence type="ECO:0000313" key="1">
    <source>
        <dbReference type="EMBL" id="GBE89002.1"/>
    </source>
</evidence>
<evidence type="ECO:0000313" key="2">
    <source>
        <dbReference type="Proteomes" id="UP000287166"/>
    </source>
</evidence>